<sequence length="21" mass="2656">MVTDLFRFKFNQREVVSQTFY</sequence>
<proteinExistence type="predicted"/>
<name>A0A0E9SUJ5_ANGAN</name>
<evidence type="ECO:0000313" key="1">
    <source>
        <dbReference type="EMBL" id="JAH44300.1"/>
    </source>
</evidence>
<accession>A0A0E9SUJ5</accession>
<dbReference type="AlphaFoldDB" id="A0A0E9SUJ5"/>
<organism evidence="1">
    <name type="scientific">Anguilla anguilla</name>
    <name type="common">European freshwater eel</name>
    <name type="synonym">Muraena anguilla</name>
    <dbReference type="NCBI Taxonomy" id="7936"/>
    <lineage>
        <taxon>Eukaryota</taxon>
        <taxon>Metazoa</taxon>
        <taxon>Chordata</taxon>
        <taxon>Craniata</taxon>
        <taxon>Vertebrata</taxon>
        <taxon>Euteleostomi</taxon>
        <taxon>Actinopterygii</taxon>
        <taxon>Neopterygii</taxon>
        <taxon>Teleostei</taxon>
        <taxon>Anguilliformes</taxon>
        <taxon>Anguillidae</taxon>
        <taxon>Anguilla</taxon>
    </lineage>
</organism>
<reference evidence="1" key="2">
    <citation type="journal article" date="2015" name="Fish Shellfish Immunol.">
        <title>Early steps in the European eel (Anguilla anguilla)-Vibrio vulnificus interaction in the gills: Role of the RtxA13 toxin.</title>
        <authorList>
            <person name="Callol A."/>
            <person name="Pajuelo D."/>
            <person name="Ebbesson L."/>
            <person name="Teles M."/>
            <person name="MacKenzie S."/>
            <person name="Amaro C."/>
        </authorList>
    </citation>
    <scope>NUCLEOTIDE SEQUENCE</scope>
</reference>
<dbReference type="EMBL" id="GBXM01064277">
    <property type="protein sequence ID" value="JAH44300.1"/>
    <property type="molecule type" value="Transcribed_RNA"/>
</dbReference>
<protein>
    <submittedName>
        <fullName evidence="1">Uncharacterized protein</fullName>
    </submittedName>
</protein>
<reference evidence="1" key="1">
    <citation type="submission" date="2014-11" db="EMBL/GenBank/DDBJ databases">
        <authorList>
            <person name="Amaro Gonzalez C."/>
        </authorList>
    </citation>
    <scope>NUCLEOTIDE SEQUENCE</scope>
</reference>